<comment type="subcellular location">
    <subcellularLocation>
        <location evidence="1">Cell membrane</location>
        <topology evidence="1">Multi-pass membrane protein</topology>
    </subcellularLocation>
</comment>
<dbReference type="AlphaFoldDB" id="A0A264VRG5"/>
<evidence type="ECO:0000256" key="4">
    <source>
        <dbReference type="ARBA" id="ARBA00022692"/>
    </source>
</evidence>
<dbReference type="PANTHER" id="PTHR43414">
    <property type="entry name" value="MULTIDRUG RESISTANCE PROTEIN MDTG"/>
    <property type="match status" value="1"/>
</dbReference>
<reference evidence="7 8" key="1">
    <citation type="submission" date="2017-07" db="EMBL/GenBank/DDBJ databases">
        <title>blaIMP-27 on transferable plasmids in Proteus mirabilis and Providencia rettgeri.</title>
        <authorList>
            <person name="Potter R."/>
        </authorList>
    </citation>
    <scope>NUCLEOTIDE SEQUENCE [LARGE SCALE GENOMIC DNA]</scope>
    <source>
        <strain evidence="7 8">PR1</strain>
    </source>
</reference>
<name>A0A264VRG5_PRORE</name>
<gene>
    <name evidence="7" type="ORF">CHI95_14460</name>
</gene>
<keyword evidence="3" id="KW-1003">Cell membrane</keyword>
<keyword evidence="2" id="KW-0813">Transport</keyword>
<dbReference type="EMBL" id="NOWC01000017">
    <property type="protein sequence ID" value="OZS73901.1"/>
    <property type="molecule type" value="Genomic_DNA"/>
</dbReference>
<accession>A0A264VRG5</accession>
<evidence type="ECO:0000313" key="7">
    <source>
        <dbReference type="EMBL" id="OZS73901.1"/>
    </source>
</evidence>
<protein>
    <submittedName>
        <fullName evidence="7">MFS transporter</fullName>
    </submittedName>
</protein>
<evidence type="ECO:0000256" key="5">
    <source>
        <dbReference type="ARBA" id="ARBA00022989"/>
    </source>
</evidence>
<dbReference type="InterPro" id="IPR036259">
    <property type="entry name" value="MFS_trans_sf"/>
</dbReference>
<evidence type="ECO:0000256" key="3">
    <source>
        <dbReference type="ARBA" id="ARBA00022475"/>
    </source>
</evidence>
<dbReference type="RefSeq" id="WP_094962003.1">
    <property type="nucleotide sequence ID" value="NZ_CP098040.1"/>
</dbReference>
<dbReference type="PANTHER" id="PTHR43414:SF1">
    <property type="entry name" value="PEPTIDE PERMEASE"/>
    <property type="match status" value="1"/>
</dbReference>
<dbReference type="Gene3D" id="1.20.1250.20">
    <property type="entry name" value="MFS general substrate transporter like domains"/>
    <property type="match status" value="1"/>
</dbReference>
<dbReference type="SUPFAM" id="SSF103473">
    <property type="entry name" value="MFS general substrate transporter"/>
    <property type="match status" value="1"/>
</dbReference>
<dbReference type="GO" id="GO:0022857">
    <property type="term" value="F:transmembrane transporter activity"/>
    <property type="evidence" value="ECO:0007669"/>
    <property type="project" value="InterPro"/>
</dbReference>
<dbReference type="Pfam" id="PF07690">
    <property type="entry name" value="MFS_1"/>
    <property type="match status" value="1"/>
</dbReference>
<keyword evidence="6" id="KW-0472">Membrane</keyword>
<evidence type="ECO:0000256" key="6">
    <source>
        <dbReference type="ARBA" id="ARBA00023136"/>
    </source>
</evidence>
<evidence type="ECO:0000256" key="2">
    <source>
        <dbReference type="ARBA" id="ARBA00022448"/>
    </source>
</evidence>
<organism evidence="7 8">
    <name type="scientific">Providencia rettgeri</name>
    <dbReference type="NCBI Taxonomy" id="587"/>
    <lineage>
        <taxon>Bacteria</taxon>
        <taxon>Pseudomonadati</taxon>
        <taxon>Pseudomonadota</taxon>
        <taxon>Gammaproteobacteria</taxon>
        <taxon>Enterobacterales</taxon>
        <taxon>Morganellaceae</taxon>
        <taxon>Providencia</taxon>
    </lineage>
</organism>
<dbReference type="InterPro" id="IPR011701">
    <property type="entry name" value="MFS"/>
</dbReference>
<keyword evidence="5" id="KW-1133">Transmembrane helix</keyword>
<keyword evidence="4" id="KW-0812">Transmembrane</keyword>
<dbReference type="PROSITE" id="PS50850">
    <property type="entry name" value="MFS"/>
    <property type="match status" value="1"/>
</dbReference>
<evidence type="ECO:0000313" key="8">
    <source>
        <dbReference type="Proteomes" id="UP000216001"/>
    </source>
</evidence>
<evidence type="ECO:0000256" key="1">
    <source>
        <dbReference type="ARBA" id="ARBA00004651"/>
    </source>
</evidence>
<proteinExistence type="predicted"/>
<dbReference type="Proteomes" id="UP000216001">
    <property type="component" value="Unassembled WGS sequence"/>
</dbReference>
<comment type="caution">
    <text evidence="7">The sequence shown here is derived from an EMBL/GenBank/DDBJ whole genome shotgun (WGS) entry which is preliminary data.</text>
</comment>
<dbReference type="InterPro" id="IPR020846">
    <property type="entry name" value="MFS_dom"/>
</dbReference>
<sequence>MNLLKNHLIIGFLFGIQIVSMGAMEMSGPFWPIHLQHNSSGWLLSFSLTMVYVAPMTGVMLTSTFWGRMGDRMGNKAMMIRALLGLAITQILLSFCNDPWLILLLRTVQGACAGYIAPAQAYGVSVTDPKKRTQLFAFLQVSTNIGSLLGALCGGLILDYLNFFWINIIAGLLCGVCAVTVFVFLPSDKKHHLVIQAKKTSNNKKKYRPQQVVKHLMLLMGLLLMSRMLTLPSFSLYLNHSYSIDFWVIGLIYGLQAMGVILSAQLWAKWFEHQSITVSLVRLKWIIFTCIIVVICLALTPIIFWFASLYLLWGVLLGATTPILTALISSTTSSEHQGYVLGLSQSINQFASIGGIALGSIFILFPGIDWLFYYVSAGYITSLITIILLIKHSSNEELYERKA</sequence>
<dbReference type="GO" id="GO:0005886">
    <property type="term" value="C:plasma membrane"/>
    <property type="evidence" value="ECO:0007669"/>
    <property type="project" value="UniProtKB-SubCell"/>
</dbReference>